<dbReference type="AlphaFoldDB" id="A0A8T8KAE1"/>
<gene>
    <name evidence="2" type="ORF">KDQ40_14790</name>
</gene>
<organism evidence="2 3">
    <name type="scientific">Haloarcula marismortui ATCC 33800</name>
    <dbReference type="NCBI Taxonomy" id="662476"/>
    <lineage>
        <taxon>Archaea</taxon>
        <taxon>Methanobacteriati</taxon>
        <taxon>Methanobacteriota</taxon>
        <taxon>Stenosarchaea group</taxon>
        <taxon>Halobacteria</taxon>
        <taxon>Halobacteriales</taxon>
        <taxon>Haloarculaceae</taxon>
        <taxon>Haloarcula</taxon>
    </lineage>
</organism>
<dbReference type="Proteomes" id="UP000682967">
    <property type="component" value="Chromosome"/>
</dbReference>
<feature type="compositionally biased region" description="Basic and acidic residues" evidence="1">
    <location>
        <begin position="95"/>
        <end position="107"/>
    </location>
</feature>
<dbReference type="EMBL" id="CP073366">
    <property type="protein sequence ID" value="QUJ71938.1"/>
    <property type="molecule type" value="Genomic_DNA"/>
</dbReference>
<feature type="region of interest" description="Disordered" evidence="1">
    <location>
        <begin position="87"/>
        <end position="130"/>
    </location>
</feature>
<dbReference type="KEGG" id="hsin:KDQ40_14790"/>
<evidence type="ECO:0000256" key="1">
    <source>
        <dbReference type="SAM" id="MobiDB-lite"/>
    </source>
</evidence>
<proteinExistence type="predicted"/>
<accession>A0A8T8KAE1</accession>
<evidence type="ECO:0000313" key="3">
    <source>
        <dbReference type="Proteomes" id="UP000682967"/>
    </source>
</evidence>
<reference evidence="2" key="1">
    <citation type="submission" date="2021-04" db="EMBL/GenBank/DDBJ databases">
        <title>Complete Genome sequence and Methylome Analysis of the Haloarchaeon Haloarcula sinaiiensis.</title>
        <authorList>
            <person name="Fomenkov A."/>
            <person name="DasSarma P."/>
            <person name="DasSarma S."/>
            <person name="Roberts R.J."/>
        </authorList>
    </citation>
    <scope>NUCLEOTIDE SEQUENCE</scope>
    <source>
        <strain evidence="2">ATCC 33800</strain>
    </source>
</reference>
<protein>
    <submittedName>
        <fullName evidence="2">Uncharacterized protein</fullName>
    </submittedName>
</protein>
<dbReference type="GeneID" id="64824248"/>
<evidence type="ECO:0000313" key="2">
    <source>
        <dbReference type="EMBL" id="QUJ71938.1"/>
    </source>
</evidence>
<name>A0A8T8KAE1_9EURY</name>
<sequence length="130" mass="13674">MVGPDDVNLEDLISGSDKSTGMEGYGLKEVFKKVYAEGVVYLDDQGRCLVKCPASDGNRSICAVYPMPSKKGGSEMVCSGPLVREYTSSSSPDVGVKRSDLAPHESCRYCPSGEGRSGDDEDGGLLGGVL</sequence>
<dbReference type="RefSeq" id="WP_152418954.1">
    <property type="nucleotide sequence ID" value="NZ_AOLR01000008.1"/>
</dbReference>